<organism evidence="1 2">
    <name type="scientific">Melastoma candidum</name>
    <dbReference type="NCBI Taxonomy" id="119954"/>
    <lineage>
        <taxon>Eukaryota</taxon>
        <taxon>Viridiplantae</taxon>
        <taxon>Streptophyta</taxon>
        <taxon>Embryophyta</taxon>
        <taxon>Tracheophyta</taxon>
        <taxon>Spermatophyta</taxon>
        <taxon>Magnoliopsida</taxon>
        <taxon>eudicotyledons</taxon>
        <taxon>Gunneridae</taxon>
        <taxon>Pentapetalae</taxon>
        <taxon>rosids</taxon>
        <taxon>malvids</taxon>
        <taxon>Myrtales</taxon>
        <taxon>Melastomataceae</taxon>
        <taxon>Melastomatoideae</taxon>
        <taxon>Melastomateae</taxon>
        <taxon>Melastoma</taxon>
    </lineage>
</organism>
<sequence>MFPSLFIPEGCSKQLPRHKDCSSPPHGGCLLASSQSRDPSATFGFVFCWSWEKPQVEGDLPLGGERLSPRALIRHCSHHCLVKTEGSTLD</sequence>
<evidence type="ECO:0000313" key="2">
    <source>
        <dbReference type="Proteomes" id="UP001057402"/>
    </source>
</evidence>
<dbReference type="Proteomes" id="UP001057402">
    <property type="component" value="Chromosome 6"/>
</dbReference>
<name>A0ACB9QGF3_9MYRT</name>
<accession>A0ACB9QGF3</accession>
<proteinExistence type="predicted"/>
<evidence type="ECO:0000313" key="1">
    <source>
        <dbReference type="EMBL" id="KAI4365576.1"/>
    </source>
</evidence>
<gene>
    <name evidence="1" type="ORF">MLD38_021547</name>
</gene>
<comment type="caution">
    <text evidence="1">The sequence shown here is derived from an EMBL/GenBank/DDBJ whole genome shotgun (WGS) entry which is preliminary data.</text>
</comment>
<reference evidence="2" key="1">
    <citation type="journal article" date="2023" name="Front. Plant Sci.">
        <title>Chromosomal-level genome assembly of Melastoma candidum provides insights into trichome evolution.</title>
        <authorList>
            <person name="Zhong Y."/>
            <person name="Wu W."/>
            <person name="Sun C."/>
            <person name="Zou P."/>
            <person name="Liu Y."/>
            <person name="Dai S."/>
            <person name="Zhou R."/>
        </authorList>
    </citation>
    <scope>NUCLEOTIDE SEQUENCE [LARGE SCALE GENOMIC DNA]</scope>
</reference>
<dbReference type="EMBL" id="CM042885">
    <property type="protein sequence ID" value="KAI4365576.1"/>
    <property type="molecule type" value="Genomic_DNA"/>
</dbReference>
<protein>
    <submittedName>
        <fullName evidence="1">Uncharacterized protein</fullName>
    </submittedName>
</protein>
<keyword evidence="2" id="KW-1185">Reference proteome</keyword>